<dbReference type="AlphaFoldDB" id="E3L5F0"/>
<name>E3L5F0_PUCGT</name>
<organism evidence="2 3">
    <name type="scientific">Puccinia graminis f. sp. tritici (strain CRL 75-36-700-3 / race SCCL)</name>
    <name type="common">Black stem rust fungus</name>
    <dbReference type="NCBI Taxonomy" id="418459"/>
    <lineage>
        <taxon>Eukaryota</taxon>
        <taxon>Fungi</taxon>
        <taxon>Dikarya</taxon>
        <taxon>Basidiomycota</taxon>
        <taxon>Pucciniomycotina</taxon>
        <taxon>Pucciniomycetes</taxon>
        <taxon>Pucciniales</taxon>
        <taxon>Pucciniaceae</taxon>
        <taxon>Puccinia</taxon>
    </lineage>
</organism>
<feature type="region of interest" description="Disordered" evidence="1">
    <location>
        <begin position="88"/>
        <end position="114"/>
    </location>
</feature>
<dbReference type="Proteomes" id="UP000008783">
    <property type="component" value="Unassembled WGS sequence"/>
</dbReference>
<accession>E3L5F0</accession>
<evidence type="ECO:0000313" key="3">
    <source>
        <dbReference type="Proteomes" id="UP000008783"/>
    </source>
</evidence>
<reference key="1">
    <citation type="submission" date="2007-01" db="EMBL/GenBank/DDBJ databases">
        <title>The Genome Sequence of Puccinia graminis f. sp. tritici Strain CRL 75-36-700-3.</title>
        <authorList>
            <consortium name="The Broad Institute Genome Sequencing Platform"/>
            <person name="Birren B."/>
            <person name="Lander E."/>
            <person name="Galagan J."/>
            <person name="Nusbaum C."/>
            <person name="Devon K."/>
            <person name="Cuomo C."/>
            <person name="Jaffe D."/>
            <person name="Butler J."/>
            <person name="Alvarez P."/>
            <person name="Gnerre S."/>
            <person name="Grabherr M."/>
            <person name="Mauceli E."/>
            <person name="Brockman W."/>
            <person name="Young S."/>
            <person name="LaButti K."/>
            <person name="Sykes S."/>
            <person name="DeCaprio D."/>
            <person name="Crawford M."/>
            <person name="Koehrsen M."/>
            <person name="Engels R."/>
            <person name="Montgomery P."/>
            <person name="Pearson M."/>
            <person name="Howarth C."/>
            <person name="Larson L."/>
            <person name="White J."/>
            <person name="Zeng Q."/>
            <person name="Kodira C."/>
            <person name="Yandava C."/>
            <person name="Alvarado L."/>
            <person name="O'Leary S."/>
            <person name="Szabo L."/>
            <person name="Dean R."/>
            <person name="Schein J."/>
        </authorList>
    </citation>
    <scope>NUCLEOTIDE SEQUENCE</scope>
    <source>
        <strain>CRL 75-36-700-3</strain>
    </source>
</reference>
<dbReference type="VEuPathDB" id="FungiDB:PGTG_17775"/>
<dbReference type="GeneID" id="10531718"/>
<dbReference type="KEGG" id="pgr:PGTG_17775"/>
<dbReference type="InParanoid" id="E3L5F0"/>
<evidence type="ECO:0000313" key="2">
    <source>
        <dbReference type="EMBL" id="EFP91775.1"/>
    </source>
</evidence>
<protein>
    <submittedName>
        <fullName evidence="2">Uncharacterized protein</fullName>
    </submittedName>
</protein>
<dbReference type="EMBL" id="DS178352">
    <property type="protein sequence ID" value="EFP91775.1"/>
    <property type="molecule type" value="Genomic_DNA"/>
</dbReference>
<gene>
    <name evidence="2" type="ORF">PGTG_17775</name>
</gene>
<keyword evidence="3" id="KW-1185">Reference proteome</keyword>
<dbReference type="HOGENOM" id="CLU_1982669_0_0_1"/>
<reference evidence="3" key="2">
    <citation type="journal article" date="2011" name="Proc. Natl. Acad. Sci. U.S.A.">
        <title>Obligate biotrophy features unraveled by the genomic analysis of rust fungi.</title>
        <authorList>
            <person name="Duplessis S."/>
            <person name="Cuomo C.A."/>
            <person name="Lin Y.-C."/>
            <person name="Aerts A."/>
            <person name="Tisserant E."/>
            <person name="Veneault-Fourrey C."/>
            <person name="Joly D.L."/>
            <person name="Hacquard S."/>
            <person name="Amselem J."/>
            <person name="Cantarel B.L."/>
            <person name="Chiu R."/>
            <person name="Coutinho P.M."/>
            <person name="Feau N."/>
            <person name="Field M."/>
            <person name="Frey P."/>
            <person name="Gelhaye E."/>
            <person name="Goldberg J."/>
            <person name="Grabherr M.G."/>
            <person name="Kodira C.D."/>
            <person name="Kohler A."/>
            <person name="Kuees U."/>
            <person name="Lindquist E.A."/>
            <person name="Lucas S.M."/>
            <person name="Mago R."/>
            <person name="Mauceli E."/>
            <person name="Morin E."/>
            <person name="Murat C."/>
            <person name="Pangilinan J.L."/>
            <person name="Park R."/>
            <person name="Pearson M."/>
            <person name="Quesneville H."/>
            <person name="Rouhier N."/>
            <person name="Sakthikumar S."/>
            <person name="Salamov A.A."/>
            <person name="Schmutz J."/>
            <person name="Selles B."/>
            <person name="Shapiro H."/>
            <person name="Tanguay P."/>
            <person name="Tuskan G.A."/>
            <person name="Henrissat B."/>
            <person name="Van de Peer Y."/>
            <person name="Rouze P."/>
            <person name="Ellis J.G."/>
            <person name="Dodds P.N."/>
            <person name="Schein J.E."/>
            <person name="Zhong S."/>
            <person name="Hamelin R.C."/>
            <person name="Grigoriev I.V."/>
            <person name="Szabo L.J."/>
            <person name="Martin F."/>
        </authorList>
    </citation>
    <scope>NUCLEOTIDE SEQUENCE [LARGE SCALE GENOMIC DNA]</scope>
    <source>
        <strain evidence="3">CRL 75-36-700-3 / race SCCL</strain>
    </source>
</reference>
<dbReference type="RefSeq" id="XP_003336194.1">
    <property type="nucleotide sequence ID" value="XM_003336146.1"/>
</dbReference>
<proteinExistence type="predicted"/>
<feature type="region of interest" description="Disordered" evidence="1">
    <location>
        <begin position="31"/>
        <end position="50"/>
    </location>
</feature>
<sequence>MVVLLWTRTKRGKDAELHKSRQPVVQRITIDRSGGGMPYHQSDGRRGTRDEIGPIYIRDRGEELRGLRTMIDHKGRHRAAVLVGRVEDREKEPASKQLTTRGGGTARIRGGNTLSEELGGSEGIWF</sequence>
<evidence type="ECO:0000256" key="1">
    <source>
        <dbReference type="SAM" id="MobiDB-lite"/>
    </source>
</evidence>